<dbReference type="EMBL" id="VFPV01000002">
    <property type="protein sequence ID" value="TQN03424.1"/>
    <property type="molecule type" value="Genomic_DNA"/>
</dbReference>
<proteinExistence type="predicted"/>
<reference evidence="2 3" key="1">
    <citation type="submission" date="2019-06" db="EMBL/GenBank/DDBJ databases">
        <title>Genomic Encyclopedia of Archaeal and Bacterial Type Strains, Phase II (KMG-II): from individual species to whole genera.</title>
        <authorList>
            <person name="Goeker M."/>
        </authorList>
    </citation>
    <scope>NUCLEOTIDE SEQUENCE [LARGE SCALE GENOMIC DNA]</scope>
    <source>
        <strain evidence="2 3">DSM 7270</strain>
    </source>
</reference>
<evidence type="ECO:0000313" key="2">
    <source>
        <dbReference type="EMBL" id="TQN03424.1"/>
    </source>
</evidence>
<feature type="region of interest" description="Disordered" evidence="1">
    <location>
        <begin position="60"/>
        <end position="85"/>
    </location>
</feature>
<evidence type="ECO:0000313" key="3">
    <source>
        <dbReference type="Proteomes" id="UP000316993"/>
    </source>
</evidence>
<dbReference type="AlphaFoldDB" id="A0A543L7V7"/>
<protein>
    <submittedName>
        <fullName evidence="2">Uncharacterized protein</fullName>
    </submittedName>
</protein>
<name>A0A543L7V7_9BURK</name>
<organism evidence="2 3">
    <name type="scientific">Acidovorax temperans</name>
    <dbReference type="NCBI Taxonomy" id="80878"/>
    <lineage>
        <taxon>Bacteria</taxon>
        <taxon>Pseudomonadati</taxon>
        <taxon>Pseudomonadota</taxon>
        <taxon>Betaproteobacteria</taxon>
        <taxon>Burkholderiales</taxon>
        <taxon>Comamonadaceae</taxon>
        <taxon>Acidovorax</taxon>
    </lineage>
</organism>
<gene>
    <name evidence="2" type="ORF">BDD18_2103</name>
</gene>
<dbReference type="RefSeq" id="WP_244939060.1">
    <property type="nucleotide sequence ID" value="NZ_VFPV01000002.1"/>
</dbReference>
<evidence type="ECO:0000256" key="1">
    <source>
        <dbReference type="SAM" id="MobiDB-lite"/>
    </source>
</evidence>
<sequence length="148" mass="16115">MAHELQAMEEQLKTLYGSAMELAAAEPPVLVDLSDRSPRARVQPSALGVEEAQDVQIKPVQPKQPLRKKATASVTAEPARPRQRLSANDQKVLAYLKQVLDRRSWKPLTQVAIADGAGIPKGSVGLALRRVIDAGMVREGQKGNYRLG</sequence>
<dbReference type="Proteomes" id="UP000316993">
    <property type="component" value="Unassembled WGS sequence"/>
</dbReference>
<comment type="caution">
    <text evidence="2">The sequence shown here is derived from an EMBL/GenBank/DDBJ whole genome shotgun (WGS) entry which is preliminary data.</text>
</comment>
<accession>A0A543L7V7</accession>